<dbReference type="Pfam" id="PF03171">
    <property type="entry name" value="2OG-FeII_Oxy"/>
    <property type="match status" value="1"/>
</dbReference>
<evidence type="ECO:0000313" key="3">
    <source>
        <dbReference type="EMBL" id="RVW50741.1"/>
    </source>
</evidence>
<dbReference type="InterPro" id="IPR005123">
    <property type="entry name" value="Oxoglu/Fe-dep_dioxygenase_dom"/>
</dbReference>
<keyword evidence="1" id="KW-0479">Metal-binding</keyword>
<dbReference type="AlphaFoldDB" id="A0A438ESL8"/>
<evidence type="ECO:0000259" key="2">
    <source>
        <dbReference type="PROSITE" id="PS51471"/>
    </source>
</evidence>
<dbReference type="PROSITE" id="PS51471">
    <property type="entry name" value="FE2OG_OXY"/>
    <property type="match status" value="1"/>
</dbReference>
<dbReference type="GO" id="GO:0046872">
    <property type="term" value="F:metal ion binding"/>
    <property type="evidence" value="ECO:0007669"/>
    <property type="project" value="UniProtKB-KW"/>
</dbReference>
<comment type="caution">
    <text evidence="3">The sequence shown here is derived from an EMBL/GenBank/DDBJ whole genome shotgun (WGS) entry which is preliminary data.</text>
</comment>
<protein>
    <submittedName>
        <fullName evidence="3">Gibberellin 20 oxidase 1</fullName>
    </submittedName>
</protein>
<evidence type="ECO:0000313" key="4">
    <source>
        <dbReference type="Proteomes" id="UP000288805"/>
    </source>
</evidence>
<gene>
    <name evidence="3" type="primary">GA20OX1_3</name>
    <name evidence="3" type="ORF">CK203_076829</name>
</gene>
<dbReference type="Gene3D" id="2.60.120.330">
    <property type="entry name" value="B-lactam Antibiotic, Isopenicillin N Synthase, Chain"/>
    <property type="match status" value="1"/>
</dbReference>
<name>A0A438ESL8_VITVI</name>
<keyword evidence="1" id="KW-0560">Oxidoreductase</keyword>
<dbReference type="SUPFAM" id="SSF51197">
    <property type="entry name" value="Clavaminate synthase-like"/>
    <property type="match status" value="1"/>
</dbReference>
<dbReference type="InterPro" id="IPR050231">
    <property type="entry name" value="Iron_ascorbate_oxido_reductase"/>
</dbReference>
<organism evidence="3 4">
    <name type="scientific">Vitis vinifera</name>
    <name type="common">Grape</name>
    <dbReference type="NCBI Taxonomy" id="29760"/>
    <lineage>
        <taxon>Eukaryota</taxon>
        <taxon>Viridiplantae</taxon>
        <taxon>Streptophyta</taxon>
        <taxon>Embryophyta</taxon>
        <taxon>Tracheophyta</taxon>
        <taxon>Spermatophyta</taxon>
        <taxon>Magnoliopsida</taxon>
        <taxon>eudicotyledons</taxon>
        <taxon>Gunneridae</taxon>
        <taxon>Pentapetalae</taxon>
        <taxon>rosids</taxon>
        <taxon>Vitales</taxon>
        <taxon>Vitaceae</taxon>
        <taxon>Viteae</taxon>
        <taxon>Vitis</taxon>
    </lineage>
</organism>
<accession>A0A438ESL8</accession>
<keyword evidence="1" id="KW-0408">Iron</keyword>
<dbReference type="EMBL" id="QGNW01001192">
    <property type="protein sequence ID" value="RVW50741.1"/>
    <property type="molecule type" value="Genomic_DNA"/>
</dbReference>
<dbReference type="Proteomes" id="UP000288805">
    <property type="component" value="Unassembled WGS sequence"/>
</dbReference>
<feature type="domain" description="Fe2OG dioxygenase" evidence="2">
    <location>
        <begin position="176"/>
        <end position="276"/>
    </location>
</feature>
<dbReference type="InterPro" id="IPR027443">
    <property type="entry name" value="IPNS-like_sf"/>
</dbReference>
<comment type="similarity">
    <text evidence="1">Belongs to the iron/ascorbate-dependent oxidoreductase family.</text>
</comment>
<reference evidence="3 4" key="1">
    <citation type="journal article" date="2018" name="PLoS Genet.">
        <title>Population sequencing reveals clonal diversity and ancestral inbreeding in the grapevine cultivar Chardonnay.</title>
        <authorList>
            <person name="Roach M.J."/>
            <person name="Johnson D.L."/>
            <person name="Bohlmann J."/>
            <person name="van Vuuren H.J."/>
            <person name="Jones S.J."/>
            <person name="Pretorius I.S."/>
            <person name="Schmidt S.A."/>
            <person name="Borneman A.R."/>
        </authorList>
    </citation>
    <scope>NUCLEOTIDE SEQUENCE [LARGE SCALE GENOMIC DNA]</scope>
    <source>
        <strain evidence="4">cv. Chardonnay</strain>
        <tissue evidence="3">Leaf</tissue>
    </source>
</reference>
<dbReference type="PANTHER" id="PTHR47990">
    <property type="entry name" value="2-OXOGLUTARATE (2OG) AND FE(II)-DEPENDENT OXYGENASE SUPERFAMILY PROTEIN-RELATED"/>
    <property type="match status" value="1"/>
</dbReference>
<evidence type="ECO:0000256" key="1">
    <source>
        <dbReference type="RuleBase" id="RU003682"/>
    </source>
</evidence>
<dbReference type="InterPro" id="IPR044861">
    <property type="entry name" value="IPNS-like_FE2OG_OXY"/>
</dbReference>
<proteinExistence type="inferred from homology"/>
<dbReference type="GO" id="GO:0016491">
    <property type="term" value="F:oxidoreductase activity"/>
    <property type="evidence" value="ECO:0007669"/>
    <property type="project" value="UniProtKB-KW"/>
</dbReference>
<sequence>MALEIEEHPVESLSSGPKLCVKNFVWSEHEWPLINHDDFADGDDIPTISLEGNLSGKPCQDYDKVCQVMLNELFDLPMDQKLKGARSTSLPLGYCASNPEYGQNLPWAEILQLLQSPQQVVAFARKVFGDQHQPFSNAMVKYMQALDKLGMKIFEMLAHGMGLPDDFFTKNFEEKEATMIRVNRYPPCPLPEKCLGVGSHSDPHTLTILLQDDVGGLQVLKSDNQWIGIRPVPNSFVINIGDTLEAWTNGRLRSVVHRAVVNKEKHRLSVAYFLSPATSAIIDCPPQLIESSTNLRKYVSFTWGEFRKELLTQKEVVGKTALNRYLISP</sequence>